<dbReference type="EMBL" id="JBHTBS010000011">
    <property type="protein sequence ID" value="MFC7339003.1"/>
    <property type="molecule type" value="Genomic_DNA"/>
</dbReference>
<gene>
    <name evidence="2" type="ORF">ACFQY0_17535</name>
</gene>
<dbReference type="PROSITE" id="PS51257">
    <property type="entry name" value="PROKAR_LIPOPROTEIN"/>
    <property type="match status" value="1"/>
</dbReference>
<evidence type="ECO:0008006" key="4">
    <source>
        <dbReference type="Google" id="ProtNLM"/>
    </source>
</evidence>
<reference evidence="3" key="1">
    <citation type="journal article" date="2019" name="Int. J. Syst. Evol. Microbiol.">
        <title>The Global Catalogue of Microorganisms (GCM) 10K type strain sequencing project: providing services to taxonomists for standard genome sequencing and annotation.</title>
        <authorList>
            <consortium name="The Broad Institute Genomics Platform"/>
            <consortium name="The Broad Institute Genome Sequencing Center for Infectious Disease"/>
            <person name="Wu L."/>
            <person name="Ma J."/>
        </authorList>
    </citation>
    <scope>NUCLEOTIDE SEQUENCE [LARGE SCALE GENOMIC DNA]</scope>
    <source>
        <strain evidence="3">CGMCC 4.1467</strain>
    </source>
</reference>
<proteinExistence type="predicted"/>
<feature type="chain" id="PRO_5046125382" description="Lipoprotein" evidence="1">
    <location>
        <begin position="18"/>
        <end position="127"/>
    </location>
</feature>
<evidence type="ECO:0000256" key="1">
    <source>
        <dbReference type="SAM" id="SignalP"/>
    </source>
</evidence>
<comment type="caution">
    <text evidence="2">The sequence shown here is derived from an EMBL/GenBank/DDBJ whole genome shotgun (WGS) entry which is preliminary data.</text>
</comment>
<sequence>MRYLLFLPLIFAFSACTTPTSQSHVLEQAKAEVSKRESWGDQAYIRIDRRPDPEYMYWRDYTWKVSAGAVDYSDYPSYNGTRVIPGTEREMKFSRSGCLVSYKHATNECAVNYSAPQPVAPAPEPDK</sequence>
<keyword evidence="3" id="KW-1185">Reference proteome</keyword>
<keyword evidence="1" id="KW-0732">Signal</keyword>
<evidence type="ECO:0000313" key="2">
    <source>
        <dbReference type="EMBL" id="MFC7339003.1"/>
    </source>
</evidence>
<name>A0ABW2L9A1_9BACT</name>
<dbReference type="Proteomes" id="UP001596472">
    <property type="component" value="Unassembled WGS sequence"/>
</dbReference>
<evidence type="ECO:0000313" key="3">
    <source>
        <dbReference type="Proteomes" id="UP001596472"/>
    </source>
</evidence>
<dbReference type="RefSeq" id="WP_379715055.1">
    <property type="nucleotide sequence ID" value="NZ_JBHTBS010000011.1"/>
</dbReference>
<organism evidence="2 3">
    <name type="scientific">Haloferula chungangensis</name>
    <dbReference type="NCBI Taxonomy" id="1048331"/>
    <lineage>
        <taxon>Bacteria</taxon>
        <taxon>Pseudomonadati</taxon>
        <taxon>Verrucomicrobiota</taxon>
        <taxon>Verrucomicrobiia</taxon>
        <taxon>Verrucomicrobiales</taxon>
        <taxon>Verrucomicrobiaceae</taxon>
        <taxon>Haloferula</taxon>
    </lineage>
</organism>
<accession>A0ABW2L9A1</accession>
<feature type="signal peptide" evidence="1">
    <location>
        <begin position="1"/>
        <end position="17"/>
    </location>
</feature>
<protein>
    <recommendedName>
        <fullName evidence="4">Lipoprotein</fullName>
    </recommendedName>
</protein>